<proteinExistence type="inferred from homology"/>
<dbReference type="InterPro" id="IPR000814">
    <property type="entry name" value="TBP"/>
</dbReference>
<keyword evidence="3" id="KW-0805">Transcription regulation</keyword>
<keyword evidence="5" id="KW-0804">Transcription</keyword>
<sequence>MQPLFDKGPQRGSKMDTTQSTALVATSTPKSETGRARIQPGWPVPLVSNVVANCELGCILNLHHISNTAWNVSWNRKRFHGLVMRIREPRTTALMFGSGRMVIVGANSESDSRLAGRKFARIIQKMGYQVSFDNFKIQNIVASCDVGFPIRLEGIAAKYHHFAILERELFPGLVYHLINPKVTILMFSGGKIVLTGAKTRDQMYEAFSLIYPICMEFRKY</sequence>
<dbReference type="GO" id="GO:0003677">
    <property type="term" value="F:DNA binding"/>
    <property type="evidence" value="ECO:0007669"/>
    <property type="project" value="UniProtKB-KW"/>
</dbReference>
<dbReference type="Gene3D" id="3.30.310.10">
    <property type="entry name" value="TATA-Binding Protein"/>
    <property type="match status" value="2"/>
</dbReference>
<evidence type="ECO:0000313" key="9">
    <source>
        <dbReference type="Proteomes" id="UP001301769"/>
    </source>
</evidence>
<evidence type="ECO:0000313" key="8">
    <source>
        <dbReference type="EMBL" id="KAK4206471.1"/>
    </source>
</evidence>
<comment type="similarity">
    <text evidence="2">Belongs to the TBP family.</text>
</comment>
<dbReference type="CDD" id="cd04516">
    <property type="entry name" value="TBP_eukaryotes"/>
    <property type="match status" value="1"/>
</dbReference>
<dbReference type="GO" id="GO:0006352">
    <property type="term" value="P:DNA-templated transcription initiation"/>
    <property type="evidence" value="ECO:0007669"/>
    <property type="project" value="InterPro"/>
</dbReference>
<reference evidence="8" key="1">
    <citation type="journal article" date="2023" name="Mol. Phylogenet. Evol.">
        <title>Genome-scale phylogeny and comparative genomics of the fungal order Sordariales.</title>
        <authorList>
            <person name="Hensen N."/>
            <person name="Bonometti L."/>
            <person name="Westerberg I."/>
            <person name="Brannstrom I.O."/>
            <person name="Guillou S."/>
            <person name="Cros-Aarteil S."/>
            <person name="Calhoun S."/>
            <person name="Haridas S."/>
            <person name="Kuo A."/>
            <person name="Mondo S."/>
            <person name="Pangilinan J."/>
            <person name="Riley R."/>
            <person name="LaButti K."/>
            <person name="Andreopoulos B."/>
            <person name="Lipzen A."/>
            <person name="Chen C."/>
            <person name="Yan M."/>
            <person name="Daum C."/>
            <person name="Ng V."/>
            <person name="Clum A."/>
            <person name="Steindorff A."/>
            <person name="Ohm R.A."/>
            <person name="Martin F."/>
            <person name="Silar P."/>
            <person name="Natvig D.O."/>
            <person name="Lalanne C."/>
            <person name="Gautier V."/>
            <person name="Ament-Velasquez S.L."/>
            <person name="Kruys A."/>
            <person name="Hutchinson M.I."/>
            <person name="Powell A.J."/>
            <person name="Barry K."/>
            <person name="Miller A.N."/>
            <person name="Grigoriev I.V."/>
            <person name="Debuchy R."/>
            <person name="Gladieux P."/>
            <person name="Hiltunen Thoren M."/>
            <person name="Johannesson H."/>
        </authorList>
    </citation>
    <scope>NUCLEOTIDE SEQUENCE</scope>
    <source>
        <strain evidence="8">PSN293</strain>
    </source>
</reference>
<dbReference type="InterPro" id="IPR012295">
    <property type="entry name" value="TBP_dom_sf"/>
</dbReference>
<evidence type="ECO:0000256" key="4">
    <source>
        <dbReference type="ARBA" id="ARBA00023125"/>
    </source>
</evidence>
<dbReference type="PANTHER" id="PTHR10126">
    <property type="entry name" value="TATA-BOX BINDING PROTEIN"/>
    <property type="match status" value="1"/>
</dbReference>
<evidence type="ECO:0000256" key="3">
    <source>
        <dbReference type="ARBA" id="ARBA00023015"/>
    </source>
</evidence>
<keyword evidence="9" id="KW-1185">Reference proteome</keyword>
<dbReference type="InterPro" id="IPR033710">
    <property type="entry name" value="TBP_eukaryotic"/>
</dbReference>
<evidence type="ECO:0000256" key="2">
    <source>
        <dbReference type="ARBA" id="ARBA00005560"/>
    </source>
</evidence>
<protein>
    <submittedName>
        <fullName evidence="8">Transcription factor TFIID-domain-containing protein</fullName>
    </submittedName>
</protein>
<accession>A0AAN6XTT0</accession>
<name>A0AAN6XTT0_9PEZI</name>
<gene>
    <name evidence="8" type="ORF">QBC37DRAFT_300731</name>
</gene>
<dbReference type="AlphaFoldDB" id="A0AAN6XTT0"/>
<keyword evidence="6" id="KW-0539">Nucleus</keyword>
<reference evidence="8" key="2">
    <citation type="submission" date="2023-05" db="EMBL/GenBank/DDBJ databases">
        <authorList>
            <consortium name="Lawrence Berkeley National Laboratory"/>
            <person name="Steindorff A."/>
            <person name="Hensen N."/>
            <person name="Bonometti L."/>
            <person name="Westerberg I."/>
            <person name="Brannstrom I.O."/>
            <person name="Guillou S."/>
            <person name="Cros-Aarteil S."/>
            <person name="Calhoun S."/>
            <person name="Haridas S."/>
            <person name="Kuo A."/>
            <person name="Mondo S."/>
            <person name="Pangilinan J."/>
            <person name="Riley R."/>
            <person name="Labutti K."/>
            <person name="Andreopoulos B."/>
            <person name="Lipzen A."/>
            <person name="Chen C."/>
            <person name="Yanf M."/>
            <person name="Daum C."/>
            <person name="Ng V."/>
            <person name="Clum A."/>
            <person name="Ohm R."/>
            <person name="Martin F."/>
            <person name="Silar P."/>
            <person name="Natvig D."/>
            <person name="Lalanne C."/>
            <person name="Gautier V."/>
            <person name="Ament-Velasquez S.L."/>
            <person name="Kruys A."/>
            <person name="Hutchinson M.I."/>
            <person name="Powell A.J."/>
            <person name="Barry K."/>
            <person name="Miller A.N."/>
            <person name="Grigoriev I.V."/>
            <person name="Debuchy R."/>
            <person name="Gladieux P."/>
            <person name="Thoren M.H."/>
            <person name="Johannesson H."/>
        </authorList>
    </citation>
    <scope>NUCLEOTIDE SEQUENCE</scope>
    <source>
        <strain evidence="8">PSN293</strain>
    </source>
</reference>
<dbReference type="PRINTS" id="PR00686">
    <property type="entry name" value="TIFACTORIID"/>
</dbReference>
<evidence type="ECO:0000256" key="5">
    <source>
        <dbReference type="ARBA" id="ARBA00023163"/>
    </source>
</evidence>
<dbReference type="EMBL" id="MU858405">
    <property type="protein sequence ID" value="KAK4206471.1"/>
    <property type="molecule type" value="Genomic_DNA"/>
</dbReference>
<organism evidence="8 9">
    <name type="scientific">Rhypophila decipiens</name>
    <dbReference type="NCBI Taxonomy" id="261697"/>
    <lineage>
        <taxon>Eukaryota</taxon>
        <taxon>Fungi</taxon>
        <taxon>Dikarya</taxon>
        <taxon>Ascomycota</taxon>
        <taxon>Pezizomycotina</taxon>
        <taxon>Sordariomycetes</taxon>
        <taxon>Sordariomycetidae</taxon>
        <taxon>Sordariales</taxon>
        <taxon>Naviculisporaceae</taxon>
        <taxon>Rhypophila</taxon>
    </lineage>
</organism>
<evidence type="ECO:0000256" key="7">
    <source>
        <dbReference type="SAM" id="MobiDB-lite"/>
    </source>
</evidence>
<feature type="compositionally biased region" description="Polar residues" evidence="7">
    <location>
        <begin position="15"/>
        <end position="31"/>
    </location>
</feature>
<feature type="region of interest" description="Disordered" evidence="7">
    <location>
        <begin position="1"/>
        <end position="37"/>
    </location>
</feature>
<evidence type="ECO:0000256" key="6">
    <source>
        <dbReference type="ARBA" id="ARBA00023242"/>
    </source>
</evidence>
<dbReference type="GO" id="GO:0005634">
    <property type="term" value="C:nucleus"/>
    <property type="evidence" value="ECO:0007669"/>
    <property type="project" value="UniProtKB-SubCell"/>
</dbReference>
<dbReference type="SUPFAM" id="SSF55945">
    <property type="entry name" value="TATA-box binding protein-like"/>
    <property type="match status" value="2"/>
</dbReference>
<evidence type="ECO:0000256" key="1">
    <source>
        <dbReference type="ARBA" id="ARBA00004123"/>
    </source>
</evidence>
<dbReference type="FunFam" id="3.30.310.10:FF:000005">
    <property type="entry name" value="TATA box-binding protein-like 1"/>
    <property type="match status" value="1"/>
</dbReference>
<comment type="subcellular location">
    <subcellularLocation>
        <location evidence="1">Nucleus</location>
    </subcellularLocation>
</comment>
<keyword evidence="4" id="KW-0238">DNA-binding</keyword>
<dbReference type="Proteomes" id="UP001301769">
    <property type="component" value="Unassembled WGS sequence"/>
</dbReference>
<dbReference type="Pfam" id="PF00352">
    <property type="entry name" value="TBP"/>
    <property type="match status" value="2"/>
</dbReference>
<comment type="caution">
    <text evidence="8">The sequence shown here is derived from an EMBL/GenBank/DDBJ whole genome shotgun (WGS) entry which is preliminary data.</text>
</comment>